<dbReference type="GO" id="GO:0046872">
    <property type="term" value="F:metal ion binding"/>
    <property type="evidence" value="ECO:0007669"/>
    <property type="project" value="UniProtKB-KW"/>
</dbReference>
<dbReference type="PROSITE" id="PS51404">
    <property type="entry name" value="DYP_PEROXIDASE"/>
    <property type="match status" value="1"/>
</dbReference>
<evidence type="ECO:0000313" key="9">
    <source>
        <dbReference type="Proteomes" id="UP000249065"/>
    </source>
</evidence>
<feature type="domain" description="DyP dimeric alpha+beta barrel" evidence="7">
    <location>
        <begin position="38"/>
        <end position="144"/>
    </location>
</feature>
<dbReference type="PANTHER" id="PTHR30521">
    <property type="entry name" value="DEFERROCHELATASE/PEROXIDASE"/>
    <property type="match status" value="1"/>
</dbReference>
<dbReference type="SUPFAM" id="SSF54909">
    <property type="entry name" value="Dimeric alpha+beta barrel"/>
    <property type="match status" value="1"/>
</dbReference>
<evidence type="ECO:0000256" key="6">
    <source>
        <dbReference type="SAM" id="MobiDB-lite"/>
    </source>
</evidence>
<dbReference type="OrthoDB" id="236246at2"/>
<dbReference type="InterPro" id="IPR049509">
    <property type="entry name" value="DyP_N"/>
</dbReference>
<evidence type="ECO:0000256" key="5">
    <source>
        <dbReference type="ARBA" id="ARBA00023004"/>
    </source>
</evidence>
<accession>A0A327MBE9</accession>
<dbReference type="InterPro" id="IPR006314">
    <property type="entry name" value="Dyp_peroxidase"/>
</dbReference>
<dbReference type="GO" id="GO:0004601">
    <property type="term" value="F:peroxidase activity"/>
    <property type="evidence" value="ECO:0007669"/>
    <property type="project" value="UniProtKB-KW"/>
</dbReference>
<dbReference type="Pfam" id="PF21105">
    <property type="entry name" value="DyP_N"/>
    <property type="match status" value="1"/>
</dbReference>
<dbReference type="PANTHER" id="PTHR30521:SF5">
    <property type="entry name" value="BLR4509 PROTEIN"/>
    <property type="match status" value="1"/>
</dbReference>
<gene>
    <name evidence="8" type="ORF">DOO78_07670</name>
</gene>
<keyword evidence="5" id="KW-0408">Iron</keyword>
<evidence type="ECO:0000313" key="8">
    <source>
        <dbReference type="EMBL" id="RAI59692.1"/>
    </source>
</evidence>
<dbReference type="InterPro" id="IPR011008">
    <property type="entry name" value="Dimeric_a/b-barrel"/>
</dbReference>
<dbReference type="EMBL" id="QLIX01000004">
    <property type="protein sequence ID" value="RAI59692.1"/>
    <property type="molecule type" value="Genomic_DNA"/>
</dbReference>
<sequence length="571" mass="62722">MPAALRRGAPPPGGARRLDLPDIQGNIHRPYGRYGFPYARYFLFHIAEGGSAAGRWFVDQIRPQVTTAEPWASSRVPGADGLRPKPPVALNIAFTWTGLAALGLPTATLRQMPDEFIEGMARRKHVLGDLGDNDPACWDPVWREGVARRERRVHVWIGLCAQARESDGGPVEALERWTRWLQSLVAHWRAGGKVLLLEGHGRDGAGLWQDSAAIMARDPESGRLVPTAKEHFGFTDGISDPVFAGQGVLEEDAGAATGAGKLLASPPGVPRRWEPLATGEFLLGHPSEGQELARSSVPYGFMRNGTFMALRKLHQNTGRFAAAIERHAAVFQRVAGLPTPEVARETLRAKMVGRWSSGVPLILAPTHAEMLAVLDRFPLLLKQQRGQPLTAAEALAAKRQLATFNREVADYRYGDDPEGMRCPLGSHVRRANPRDMLDPAPKDGCTASTLTNRRRILRRGLPYGETTPRDEDEHGVFIMALCASLFRQFEFVQQQWMQYGLDLDSGNDTCPITGSRGQSTRFVIPADPASGRLPYVAAELPQFVETRGGDYFFIPSLTALRMIAMGEIDPT</sequence>
<dbReference type="AlphaFoldDB" id="A0A327MBE9"/>
<evidence type="ECO:0000256" key="4">
    <source>
        <dbReference type="ARBA" id="ARBA00023002"/>
    </source>
</evidence>
<organism evidence="8 9">
    <name type="scientific">Roseicella frigidaeris</name>
    <dbReference type="NCBI Taxonomy" id="2230885"/>
    <lineage>
        <taxon>Bacteria</taxon>
        <taxon>Pseudomonadati</taxon>
        <taxon>Pseudomonadota</taxon>
        <taxon>Alphaproteobacteria</taxon>
        <taxon>Acetobacterales</taxon>
        <taxon>Roseomonadaceae</taxon>
        <taxon>Roseicella</taxon>
    </lineage>
</organism>
<evidence type="ECO:0000259" key="7">
    <source>
        <dbReference type="Pfam" id="PF21105"/>
    </source>
</evidence>
<reference evidence="9" key="1">
    <citation type="submission" date="2018-06" db="EMBL/GenBank/DDBJ databases">
        <authorList>
            <person name="Khan S.A."/>
        </authorList>
    </citation>
    <scope>NUCLEOTIDE SEQUENCE [LARGE SCALE GENOMIC DNA]</scope>
    <source>
        <strain evidence="9">DB-1506</strain>
    </source>
</reference>
<dbReference type="GO" id="GO:0020037">
    <property type="term" value="F:heme binding"/>
    <property type="evidence" value="ECO:0007669"/>
    <property type="project" value="InterPro"/>
</dbReference>
<evidence type="ECO:0000256" key="3">
    <source>
        <dbReference type="ARBA" id="ARBA00022723"/>
    </source>
</evidence>
<keyword evidence="2" id="KW-0575">Peroxidase</keyword>
<dbReference type="GO" id="GO:0005829">
    <property type="term" value="C:cytosol"/>
    <property type="evidence" value="ECO:0007669"/>
    <property type="project" value="TreeGrafter"/>
</dbReference>
<comment type="caution">
    <text evidence="8">The sequence shown here is derived from an EMBL/GenBank/DDBJ whole genome shotgun (WGS) entry which is preliminary data.</text>
</comment>
<protein>
    <recommendedName>
        <fullName evidence="7">DyP dimeric alpha+beta barrel domain-containing protein</fullName>
    </recommendedName>
</protein>
<keyword evidence="3" id="KW-0479">Metal-binding</keyword>
<evidence type="ECO:0000256" key="2">
    <source>
        <dbReference type="ARBA" id="ARBA00022559"/>
    </source>
</evidence>
<name>A0A327MBE9_9PROT</name>
<keyword evidence="9" id="KW-1185">Reference proteome</keyword>
<proteinExistence type="predicted"/>
<evidence type="ECO:0000256" key="1">
    <source>
        <dbReference type="ARBA" id="ARBA00001970"/>
    </source>
</evidence>
<comment type="cofactor">
    <cofactor evidence="1">
        <name>heme b</name>
        <dbReference type="ChEBI" id="CHEBI:60344"/>
    </cofactor>
</comment>
<feature type="region of interest" description="Disordered" evidence="6">
    <location>
        <begin position="1"/>
        <end position="22"/>
    </location>
</feature>
<keyword evidence="4" id="KW-0560">Oxidoreductase</keyword>
<dbReference type="Proteomes" id="UP000249065">
    <property type="component" value="Unassembled WGS sequence"/>
</dbReference>